<feature type="transmembrane region" description="Helical" evidence="1">
    <location>
        <begin position="12"/>
        <end position="34"/>
    </location>
</feature>
<keyword evidence="1" id="KW-1133">Transmembrane helix</keyword>
<keyword evidence="1" id="KW-0812">Transmembrane</keyword>
<dbReference type="EMBL" id="SJPN01000001">
    <property type="protein sequence ID" value="TWU08173.1"/>
    <property type="molecule type" value="Genomic_DNA"/>
</dbReference>
<proteinExistence type="predicted"/>
<evidence type="ECO:0000313" key="3">
    <source>
        <dbReference type="Proteomes" id="UP000320176"/>
    </source>
</evidence>
<gene>
    <name evidence="2" type="ORF">Pla52n_07550</name>
</gene>
<organism evidence="2 3">
    <name type="scientific">Stieleria varia</name>
    <dbReference type="NCBI Taxonomy" id="2528005"/>
    <lineage>
        <taxon>Bacteria</taxon>
        <taxon>Pseudomonadati</taxon>
        <taxon>Planctomycetota</taxon>
        <taxon>Planctomycetia</taxon>
        <taxon>Pirellulales</taxon>
        <taxon>Pirellulaceae</taxon>
        <taxon>Stieleria</taxon>
    </lineage>
</organism>
<keyword evidence="3" id="KW-1185">Reference proteome</keyword>
<dbReference type="AlphaFoldDB" id="A0A5C6B7X4"/>
<keyword evidence="1" id="KW-0472">Membrane</keyword>
<evidence type="ECO:0000256" key="1">
    <source>
        <dbReference type="SAM" id="Phobius"/>
    </source>
</evidence>
<sequence length="90" mass="9990">MGFPRLNGFALGVRDGLVLSIPFMAIVASVAWTYSSSTFSILRSVVVIPMIWAPCSGIVAEIKYRRRVPNSSERRWIHLPDNGTIVDPND</sequence>
<evidence type="ECO:0000313" key="2">
    <source>
        <dbReference type="EMBL" id="TWU08173.1"/>
    </source>
</evidence>
<dbReference type="Proteomes" id="UP000320176">
    <property type="component" value="Unassembled WGS sequence"/>
</dbReference>
<protein>
    <submittedName>
        <fullName evidence="2">Uncharacterized protein</fullName>
    </submittedName>
</protein>
<feature type="transmembrane region" description="Helical" evidence="1">
    <location>
        <begin position="40"/>
        <end position="60"/>
    </location>
</feature>
<reference evidence="2 3" key="1">
    <citation type="submission" date="2019-02" db="EMBL/GenBank/DDBJ databases">
        <title>Deep-cultivation of Planctomycetes and their phenomic and genomic characterization uncovers novel biology.</title>
        <authorList>
            <person name="Wiegand S."/>
            <person name="Jogler M."/>
            <person name="Boedeker C."/>
            <person name="Pinto D."/>
            <person name="Vollmers J."/>
            <person name="Rivas-Marin E."/>
            <person name="Kohn T."/>
            <person name="Peeters S.H."/>
            <person name="Heuer A."/>
            <person name="Rast P."/>
            <person name="Oberbeckmann S."/>
            <person name="Bunk B."/>
            <person name="Jeske O."/>
            <person name="Meyerdierks A."/>
            <person name="Storesund J.E."/>
            <person name="Kallscheuer N."/>
            <person name="Luecker S."/>
            <person name="Lage O.M."/>
            <person name="Pohl T."/>
            <person name="Merkel B.J."/>
            <person name="Hornburger P."/>
            <person name="Mueller R.-W."/>
            <person name="Bruemmer F."/>
            <person name="Labrenz M."/>
            <person name="Spormann A.M."/>
            <person name="Op Den Camp H."/>
            <person name="Overmann J."/>
            <person name="Amann R."/>
            <person name="Jetten M.S.M."/>
            <person name="Mascher T."/>
            <person name="Medema M.H."/>
            <person name="Devos D.P."/>
            <person name="Kaster A.-K."/>
            <person name="Ovreas L."/>
            <person name="Rohde M."/>
            <person name="Galperin M.Y."/>
            <person name="Jogler C."/>
        </authorList>
    </citation>
    <scope>NUCLEOTIDE SEQUENCE [LARGE SCALE GENOMIC DNA]</scope>
    <source>
        <strain evidence="2 3">Pla52n</strain>
    </source>
</reference>
<name>A0A5C6B7X4_9BACT</name>
<comment type="caution">
    <text evidence="2">The sequence shown here is derived from an EMBL/GenBank/DDBJ whole genome shotgun (WGS) entry which is preliminary data.</text>
</comment>
<accession>A0A5C6B7X4</accession>